<dbReference type="AlphaFoldDB" id="A0A101HPB5"/>
<dbReference type="SUPFAM" id="SSF46785">
    <property type="entry name" value="Winged helix' DNA-binding domain"/>
    <property type="match status" value="1"/>
</dbReference>
<organism evidence="2 3">
    <name type="scientific">Mesotoga prima</name>
    <dbReference type="NCBI Taxonomy" id="1184387"/>
    <lineage>
        <taxon>Bacteria</taxon>
        <taxon>Thermotogati</taxon>
        <taxon>Thermotogota</taxon>
        <taxon>Thermotogae</taxon>
        <taxon>Kosmotogales</taxon>
        <taxon>Kosmotogaceae</taxon>
        <taxon>Mesotoga</taxon>
    </lineage>
</organism>
<dbReference type="EMBL" id="LGGP01000132">
    <property type="protein sequence ID" value="KUK80612.1"/>
    <property type="molecule type" value="Genomic_DNA"/>
</dbReference>
<dbReference type="PANTHER" id="PTHR33169:SF14">
    <property type="entry name" value="TRANSCRIPTIONAL REGULATOR RV3488"/>
    <property type="match status" value="1"/>
</dbReference>
<dbReference type="Gene3D" id="1.10.10.10">
    <property type="entry name" value="Winged helix-like DNA-binding domain superfamily/Winged helix DNA-binding domain"/>
    <property type="match status" value="1"/>
</dbReference>
<dbReference type="Pfam" id="PF03551">
    <property type="entry name" value="PadR"/>
    <property type="match status" value="1"/>
</dbReference>
<dbReference type="InterPro" id="IPR036388">
    <property type="entry name" value="WH-like_DNA-bd_sf"/>
</dbReference>
<gene>
    <name evidence="2" type="ORF">XD94_0877</name>
</gene>
<comment type="caution">
    <text evidence="2">The sequence shown here is derived from an EMBL/GenBank/DDBJ whole genome shotgun (WGS) entry which is preliminary data.</text>
</comment>
<protein>
    <submittedName>
        <fullName evidence="2">Transcriptional regulator, PadR-like family</fullName>
    </submittedName>
</protein>
<dbReference type="InterPro" id="IPR052509">
    <property type="entry name" value="Metal_resp_DNA-bind_regulator"/>
</dbReference>
<accession>A0A101HPB5</accession>
<evidence type="ECO:0000313" key="2">
    <source>
        <dbReference type="EMBL" id="KUK80612.1"/>
    </source>
</evidence>
<reference evidence="3" key="1">
    <citation type="journal article" date="2015" name="MBio">
        <title>Genome-Resolved Metagenomic Analysis Reveals Roles for Candidate Phyla and Other Microbial Community Members in Biogeochemical Transformations in Oil Reservoirs.</title>
        <authorList>
            <person name="Hu P."/>
            <person name="Tom L."/>
            <person name="Singh A."/>
            <person name="Thomas B.C."/>
            <person name="Baker B.J."/>
            <person name="Piceno Y.M."/>
            <person name="Andersen G.L."/>
            <person name="Banfield J.F."/>
        </authorList>
    </citation>
    <scope>NUCLEOTIDE SEQUENCE [LARGE SCALE GENOMIC DNA]</scope>
</reference>
<dbReference type="InterPro" id="IPR005149">
    <property type="entry name" value="Tscrpt_reg_PadR_N"/>
</dbReference>
<dbReference type="Proteomes" id="UP000054092">
    <property type="component" value="Unassembled WGS sequence"/>
</dbReference>
<sequence>MDIGKLATEMNRGFIQLLIMVMLDEPMYGYDIVKTLGDKSFSIDENTLYPLLRRLEEREILLSEWRVEENKPRKYYFVSDTGRRVREELLRIWREQEQLLKSFIGEV</sequence>
<feature type="domain" description="Transcription regulator PadR N-terminal" evidence="1">
    <location>
        <begin position="19"/>
        <end position="87"/>
    </location>
</feature>
<proteinExistence type="predicted"/>
<dbReference type="PANTHER" id="PTHR33169">
    <property type="entry name" value="PADR-FAMILY TRANSCRIPTIONAL REGULATOR"/>
    <property type="match status" value="1"/>
</dbReference>
<dbReference type="PATRIC" id="fig|1184387.3.peg.1271"/>
<evidence type="ECO:0000259" key="1">
    <source>
        <dbReference type="Pfam" id="PF03551"/>
    </source>
</evidence>
<dbReference type="InterPro" id="IPR036390">
    <property type="entry name" value="WH_DNA-bd_sf"/>
</dbReference>
<name>A0A101HPB5_9BACT</name>
<evidence type="ECO:0000313" key="3">
    <source>
        <dbReference type="Proteomes" id="UP000054092"/>
    </source>
</evidence>